<dbReference type="InterPro" id="IPR001128">
    <property type="entry name" value="Cyt_P450"/>
</dbReference>
<evidence type="ECO:0008006" key="4">
    <source>
        <dbReference type="Google" id="ProtNLM"/>
    </source>
</evidence>
<dbReference type="PANTHER" id="PTHR46696">
    <property type="entry name" value="P450, PUTATIVE (EUROFUNG)-RELATED"/>
    <property type="match status" value="1"/>
</dbReference>
<dbReference type="CDD" id="cd00302">
    <property type="entry name" value="cytochrome_P450"/>
    <property type="match status" value="1"/>
</dbReference>
<dbReference type="PRINTS" id="PR00359">
    <property type="entry name" value="BP450"/>
</dbReference>
<dbReference type="Gene3D" id="1.10.630.10">
    <property type="entry name" value="Cytochrome P450"/>
    <property type="match status" value="1"/>
</dbReference>
<dbReference type="SUPFAM" id="SSF48264">
    <property type="entry name" value="Cytochrome P450"/>
    <property type="match status" value="1"/>
</dbReference>
<organism evidence="3">
    <name type="scientific">uncultured Quadrisphaera sp</name>
    <dbReference type="NCBI Taxonomy" id="904978"/>
    <lineage>
        <taxon>Bacteria</taxon>
        <taxon>Bacillati</taxon>
        <taxon>Actinomycetota</taxon>
        <taxon>Actinomycetes</taxon>
        <taxon>Kineosporiales</taxon>
        <taxon>Kineosporiaceae</taxon>
        <taxon>Quadrisphaera</taxon>
        <taxon>environmental samples</taxon>
    </lineage>
</organism>
<proteinExistence type="inferred from homology"/>
<protein>
    <recommendedName>
        <fullName evidence="4">Cytochrome P450</fullName>
    </recommendedName>
</protein>
<dbReference type="EMBL" id="CADCUY010000547">
    <property type="protein sequence ID" value="CAA9433818.1"/>
    <property type="molecule type" value="Genomic_DNA"/>
</dbReference>
<dbReference type="GO" id="GO:0004497">
    <property type="term" value="F:monooxygenase activity"/>
    <property type="evidence" value="ECO:0007669"/>
    <property type="project" value="UniProtKB-KW"/>
</dbReference>
<reference evidence="3" key="1">
    <citation type="submission" date="2020-02" db="EMBL/GenBank/DDBJ databases">
        <authorList>
            <person name="Meier V. D."/>
        </authorList>
    </citation>
    <scope>NUCLEOTIDE SEQUENCE</scope>
    <source>
        <strain evidence="3">AVDCRST_MAG35</strain>
    </source>
</reference>
<evidence type="ECO:0000256" key="1">
    <source>
        <dbReference type="ARBA" id="ARBA00010617"/>
    </source>
</evidence>
<gene>
    <name evidence="3" type="ORF">AVDCRST_MAG35-2779</name>
</gene>
<dbReference type="GO" id="GO:0016705">
    <property type="term" value="F:oxidoreductase activity, acting on paired donors, with incorporation or reduction of molecular oxygen"/>
    <property type="evidence" value="ECO:0007669"/>
    <property type="project" value="InterPro"/>
</dbReference>
<dbReference type="AlphaFoldDB" id="A0A6J4QCB7"/>
<evidence type="ECO:0000256" key="2">
    <source>
        <dbReference type="RuleBase" id="RU000461"/>
    </source>
</evidence>
<keyword evidence="2" id="KW-0560">Oxidoreductase</keyword>
<keyword evidence="2" id="KW-0503">Monooxygenase</keyword>
<dbReference type="GO" id="GO:0005506">
    <property type="term" value="F:iron ion binding"/>
    <property type="evidence" value="ECO:0007669"/>
    <property type="project" value="InterPro"/>
</dbReference>
<dbReference type="GO" id="GO:0020037">
    <property type="term" value="F:heme binding"/>
    <property type="evidence" value="ECO:0007669"/>
    <property type="project" value="InterPro"/>
</dbReference>
<dbReference type="Pfam" id="PF00067">
    <property type="entry name" value="p450"/>
    <property type="match status" value="1"/>
</dbReference>
<comment type="similarity">
    <text evidence="1 2">Belongs to the cytochrome P450 family.</text>
</comment>
<dbReference type="InterPro" id="IPR036396">
    <property type="entry name" value="Cyt_P450_sf"/>
</dbReference>
<dbReference type="PRINTS" id="PR00385">
    <property type="entry name" value="P450"/>
</dbReference>
<name>A0A6J4QCB7_9ACTN</name>
<dbReference type="PROSITE" id="PS00086">
    <property type="entry name" value="CYTOCHROME_P450"/>
    <property type="match status" value="1"/>
</dbReference>
<evidence type="ECO:0000313" key="3">
    <source>
        <dbReference type="EMBL" id="CAA9433818.1"/>
    </source>
</evidence>
<sequence>VVESYRQGVEDAADALVAPLRTGGSVDVAEASMLLAVRVAGRVVGLTDSSVTGMSRRLGAFFEGDLSSGAGGVRDRLRQLRTSTALLRLYWLDVKPAIRARRRRPGDDVVSQLLQDGCSDLEVLTECVTYAAAGMVTTREFITLAAWHLLDEPALLAHYRACDVEGRRALLEEVLRLEPVVGRLERRTTAPVTVEHDGAEVELPAGTVVVLDLRAANADEALVGGDAERLRPGRTLAERGWSGSVLSFGDGHHRCPGGPLALMESEVLLTRLLAEDLVADGPPRVGWGAVTQGYELRGFTVRRAAPA</sequence>
<keyword evidence="2" id="KW-0479">Metal-binding</keyword>
<feature type="non-terminal residue" evidence="3">
    <location>
        <position position="1"/>
    </location>
</feature>
<keyword evidence="2" id="KW-0408">Iron</keyword>
<accession>A0A6J4QCB7</accession>
<dbReference type="InterPro" id="IPR002397">
    <property type="entry name" value="Cyt_P450_B"/>
</dbReference>
<dbReference type="PANTHER" id="PTHR46696:SF1">
    <property type="entry name" value="CYTOCHROME P450 YJIB-RELATED"/>
    <property type="match status" value="1"/>
</dbReference>
<keyword evidence="2" id="KW-0349">Heme</keyword>
<dbReference type="InterPro" id="IPR017972">
    <property type="entry name" value="Cyt_P450_CS"/>
</dbReference>